<dbReference type="SMART" id="SM00530">
    <property type="entry name" value="HTH_XRE"/>
    <property type="match status" value="1"/>
</dbReference>
<dbReference type="InterPro" id="IPR010982">
    <property type="entry name" value="Lambda_DNA-bd_dom_sf"/>
</dbReference>
<evidence type="ECO:0000313" key="4">
    <source>
        <dbReference type="Proteomes" id="UP000287239"/>
    </source>
</evidence>
<dbReference type="SUPFAM" id="SSF47413">
    <property type="entry name" value="lambda repressor-like DNA-binding domains"/>
    <property type="match status" value="1"/>
</dbReference>
<dbReference type="InterPro" id="IPR001387">
    <property type="entry name" value="Cro/C1-type_HTH"/>
</dbReference>
<dbReference type="GO" id="GO:0003677">
    <property type="term" value="F:DNA binding"/>
    <property type="evidence" value="ECO:0007669"/>
    <property type="project" value="UniProtKB-KW"/>
</dbReference>
<sequence>MNRVKSYRKAAKLSQLELAKKISVARQTINLIENDKYNPSLDLCLNLAKALGTDLNQLFWEVREGEEDESKS</sequence>
<dbReference type="RefSeq" id="WP_126778064.1">
    <property type="nucleotide sequence ID" value="NZ_JBQDMR010000015.1"/>
</dbReference>
<dbReference type="PROSITE" id="PS50943">
    <property type="entry name" value="HTH_CROC1"/>
    <property type="match status" value="1"/>
</dbReference>
<dbReference type="OrthoDB" id="6386941at2"/>
<keyword evidence="1" id="KW-0238">DNA-binding</keyword>
<dbReference type="Pfam" id="PF01381">
    <property type="entry name" value="HTH_3"/>
    <property type="match status" value="1"/>
</dbReference>
<accession>A0A429ZVX1</accession>
<dbReference type="AlphaFoldDB" id="A0A429ZVX1"/>
<keyword evidence="4" id="KW-1185">Reference proteome</keyword>
<dbReference type="Gene3D" id="1.10.260.40">
    <property type="entry name" value="lambda repressor-like DNA-binding domains"/>
    <property type="match status" value="1"/>
</dbReference>
<proteinExistence type="predicted"/>
<dbReference type="CDD" id="cd00093">
    <property type="entry name" value="HTH_XRE"/>
    <property type="match status" value="1"/>
</dbReference>
<dbReference type="Proteomes" id="UP000287239">
    <property type="component" value="Unassembled WGS sequence"/>
</dbReference>
<reference evidence="3 4" key="1">
    <citation type="submission" date="2017-05" db="EMBL/GenBank/DDBJ databases">
        <title>Vagococcus spp. assemblies.</title>
        <authorList>
            <person name="Gulvik C.A."/>
        </authorList>
    </citation>
    <scope>NUCLEOTIDE SEQUENCE [LARGE SCALE GENOMIC DNA]</scope>
    <source>
        <strain evidence="3 4">NCFB 2777</strain>
    </source>
</reference>
<evidence type="ECO:0000256" key="1">
    <source>
        <dbReference type="ARBA" id="ARBA00023125"/>
    </source>
</evidence>
<evidence type="ECO:0000313" key="3">
    <source>
        <dbReference type="EMBL" id="RST97939.1"/>
    </source>
</evidence>
<comment type="caution">
    <text evidence="3">The sequence shown here is derived from an EMBL/GenBank/DDBJ whole genome shotgun (WGS) entry which is preliminary data.</text>
</comment>
<dbReference type="GeneID" id="98566971"/>
<evidence type="ECO:0000259" key="2">
    <source>
        <dbReference type="PROSITE" id="PS50943"/>
    </source>
</evidence>
<name>A0A429ZVX1_9ENTE</name>
<feature type="domain" description="HTH cro/C1-type" evidence="2">
    <location>
        <begin position="4"/>
        <end position="58"/>
    </location>
</feature>
<dbReference type="PANTHER" id="PTHR46558:SF5">
    <property type="entry name" value="TRANSCRIPTION REGULATOR"/>
    <property type="match status" value="1"/>
</dbReference>
<dbReference type="PANTHER" id="PTHR46558">
    <property type="entry name" value="TRACRIPTIONAL REGULATORY PROTEIN-RELATED-RELATED"/>
    <property type="match status" value="1"/>
</dbReference>
<protein>
    <submittedName>
        <fullName evidence="3">Transcriptional regulator</fullName>
    </submittedName>
</protein>
<organism evidence="3 4">
    <name type="scientific">Vagococcus salmoninarum</name>
    <dbReference type="NCBI Taxonomy" id="2739"/>
    <lineage>
        <taxon>Bacteria</taxon>
        <taxon>Bacillati</taxon>
        <taxon>Bacillota</taxon>
        <taxon>Bacilli</taxon>
        <taxon>Lactobacillales</taxon>
        <taxon>Enterococcaceae</taxon>
        <taxon>Vagococcus</taxon>
    </lineage>
</organism>
<gene>
    <name evidence="3" type="ORF">CBF35_01200</name>
</gene>
<dbReference type="EMBL" id="NGJU01000001">
    <property type="protein sequence ID" value="RST97939.1"/>
    <property type="molecule type" value="Genomic_DNA"/>
</dbReference>